<evidence type="ECO:0000259" key="4">
    <source>
        <dbReference type="SMART" id="SM00418"/>
    </source>
</evidence>
<comment type="caution">
    <text evidence="5">The sequence shown here is derived from an EMBL/GenBank/DDBJ whole genome shotgun (WGS) entry which is preliminary data.</text>
</comment>
<evidence type="ECO:0000256" key="2">
    <source>
        <dbReference type="ARBA" id="ARBA00023125"/>
    </source>
</evidence>
<evidence type="ECO:0000313" key="5">
    <source>
        <dbReference type="EMBL" id="MFH8248937.1"/>
    </source>
</evidence>
<dbReference type="EMBL" id="JBIQWL010000001">
    <property type="protein sequence ID" value="MFH8248937.1"/>
    <property type="molecule type" value="Genomic_DNA"/>
</dbReference>
<evidence type="ECO:0000256" key="1">
    <source>
        <dbReference type="ARBA" id="ARBA00023015"/>
    </source>
</evidence>
<dbReference type="InterPro" id="IPR036388">
    <property type="entry name" value="WH-like_DNA-bd_sf"/>
</dbReference>
<dbReference type="PANTHER" id="PTHR33154:SF15">
    <property type="entry name" value="REGULATORY PROTEIN ARSR"/>
    <property type="match status" value="1"/>
</dbReference>
<dbReference type="SMART" id="SM00418">
    <property type="entry name" value="HTH_ARSR"/>
    <property type="match status" value="1"/>
</dbReference>
<organism evidence="5 6">
    <name type="scientific">Microbacterium alkaliflavum</name>
    <dbReference type="NCBI Taxonomy" id="3248839"/>
    <lineage>
        <taxon>Bacteria</taxon>
        <taxon>Bacillati</taxon>
        <taxon>Actinomycetota</taxon>
        <taxon>Actinomycetes</taxon>
        <taxon>Micrococcales</taxon>
        <taxon>Microbacteriaceae</taxon>
        <taxon>Microbacterium</taxon>
    </lineage>
</organism>
<sequence>MSERRVIHVEDPSALRAIAHPLRLKIIGMLRSEGPLTVGTLGERLDAASGSISYHLATLERHGFVEKAPELGRDGRERWWRASADYTTIDAMELQGDPATREAGLALRRTIVQGYAAETIAYLDGEADLDPEWIEASTQSDDLLWLTADELRRLSAELDEVVRRWHDHSDRDREGARPVRAIYSAFLRP</sequence>
<dbReference type="InterPro" id="IPR011991">
    <property type="entry name" value="ArsR-like_HTH"/>
</dbReference>
<dbReference type="InterPro" id="IPR051081">
    <property type="entry name" value="HTH_MetalResp_TranReg"/>
</dbReference>
<proteinExistence type="predicted"/>
<dbReference type="RefSeq" id="WP_396638891.1">
    <property type="nucleotide sequence ID" value="NZ_JBIQWL010000001.1"/>
</dbReference>
<dbReference type="CDD" id="cd00090">
    <property type="entry name" value="HTH_ARSR"/>
    <property type="match status" value="1"/>
</dbReference>
<feature type="domain" description="HTH arsR-type" evidence="4">
    <location>
        <begin position="13"/>
        <end position="96"/>
    </location>
</feature>
<accession>A0ABW7Q287</accession>
<keyword evidence="3" id="KW-0804">Transcription</keyword>
<gene>
    <name evidence="5" type="ORF">ACH3VR_01035</name>
</gene>
<keyword evidence="1" id="KW-0805">Transcription regulation</keyword>
<dbReference type="PANTHER" id="PTHR33154">
    <property type="entry name" value="TRANSCRIPTIONAL REGULATOR, ARSR FAMILY"/>
    <property type="match status" value="1"/>
</dbReference>
<protein>
    <submittedName>
        <fullName evidence="5">ArsR/SmtB family transcription factor</fullName>
    </submittedName>
</protein>
<dbReference type="SUPFAM" id="SSF46785">
    <property type="entry name" value="Winged helix' DNA-binding domain"/>
    <property type="match status" value="1"/>
</dbReference>
<name>A0ABW7Q287_9MICO</name>
<keyword evidence="2" id="KW-0238">DNA-binding</keyword>
<evidence type="ECO:0000256" key="3">
    <source>
        <dbReference type="ARBA" id="ARBA00023163"/>
    </source>
</evidence>
<dbReference type="Pfam" id="PF12840">
    <property type="entry name" value="HTH_20"/>
    <property type="match status" value="1"/>
</dbReference>
<dbReference type="InterPro" id="IPR036390">
    <property type="entry name" value="WH_DNA-bd_sf"/>
</dbReference>
<dbReference type="InterPro" id="IPR001845">
    <property type="entry name" value="HTH_ArsR_DNA-bd_dom"/>
</dbReference>
<evidence type="ECO:0000313" key="6">
    <source>
        <dbReference type="Proteomes" id="UP001610861"/>
    </source>
</evidence>
<keyword evidence="6" id="KW-1185">Reference proteome</keyword>
<dbReference type="Proteomes" id="UP001610861">
    <property type="component" value="Unassembled WGS sequence"/>
</dbReference>
<dbReference type="Gene3D" id="1.10.10.10">
    <property type="entry name" value="Winged helix-like DNA-binding domain superfamily/Winged helix DNA-binding domain"/>
    <property type="match status" value="1"/>
</dbReference>
<reference evidence="5 6" key="1">
    <citation type="submission" date="2024-09" db="EMBL/GenBank/DDBJ databases">
        <authorList>
            <person name="Pan X."/>
        </authorList>
    </citation>
    <scope>NUCLEOTIDE SEQUENCE [LARGE SCALE GENOMIC DNA]</scope>
    <source>
        <strain evidence="5 6">B2969</strain>
    </source>
</reference>